<reference evidence="1" key="1">
    <citation type="submission" date="2023-08" db="EMBL/GenBank/DDBJ databases">
        <title>Pelteobagrus vachellii genome.</title>
        <authorList>
            <person name="Liu H."/>
        </authorList>
    </citation>
    <scope>NUCLEOTIDE SEQUENCE</scope>
    <source>
        <strain evidence="1">PRFRI_2022a</strain>
        <tissue evidence="1">Muscle</tissue>
    </source>
</reference>
<evidence type="ECO:0000313" key="2">
    <source>
        <dbReference type="Proteomes" id="UP001187315"/>
    </source>
</evidence>
<accession>A0AA88NJN6</accession>
<comment type="caution">
    <text evidence="1">The sequence shown here is derived from an EMBL/GenBank/DDBJ whole genome shotgun (WGS) entry which is preliminary data.</text>
</comment>
<evidence type="ECO:0000313" key="1">
    <source>
        <dbReference type="EMBL" id="KAK2854709.1"/>
    </source>
</evidence>
<gene>
    <name evidence="1" type="ORF">Q7C36_006578</name>
</gene>
<protein>
    <submittedName>
        <fullName evidence="1">Uncharacterized protein</fullName>
    </submittedName>
</protein>
<organism evidence="1 2">
    <name type="scientific">Tachysurus vachellii</name>
    <name type="common">Darkbarbel catfish</name>
    <name type="synonym">Pelteobagrus vachellii</name>
    <dbReference type="NCBI Taxonomy" id="175792"/>
    <lineage>
        <taxon>Eukaryota</taxon>
        <taxon>Metazoa</taxon>
        <taxon>Chordata</taxon>
        <taxon>Craniata</taxon>
        <taxon>Vertebrata</taxon>
        <taxon>Euteleostomi</taxon>
        <taxon>Actinopterygii</taxon>
        <taxon>Neopterygii</taxon>
        <taxon>Teleostei</taxon>
        <taxon>Ostariophysi</taxon>
        <taxon>Siluriformes</taxon>
        <taxon>Bagridae</taxon>
        <taxon>Tachysurus</taxon>
    </lineage>
</organism>
<dbReference type="Proteomes" id="UP001187315">
    <property type="component" value="Unassembled WGS sequence"/>
</dbReference>
<proteinExistence type="predicted"/>
<dbReference type="EMBL" id="JAVHJS010000006">
    <property type="protein sequence ID" value="KAK2854709.1"/>
    <property type="molecule type" value="Genomic_DNA"/>
</dbReference>
<sequence length="82" mass="9089">MLEKGSSDSCCTLKRTEDQAGTTHQLYSHAADRLDSSSTADIIITEIIMGCRDSTGLHLFFSVPENLFVFHPKEFGIKIINV</sequence>
<name>A0AA88NJN6_TACVA</name>
<dbReference type="AlphaFoldDB" id="A0AA88NJN6"/>
<keyword evidence="2" id="KW-1185">Reference proteome</keyword>